<dbReference type="InterPro" id="IPR052343">
    <property type="entry name" value="Retrotransposon-Effector_Assoc"/>
</dbReference>
<feature type="domain" description="Reverse transcriptase" evidence="2">
    <location>
        <begin position="674"/>
        <end position="956"/>
    </location>
</feature>
<sequence length="1390" mass="161295">MGGHRYGPWLRAGNTRSSPQKQTTRNEGSSDKRYWRFQEGELIEQDRSRSLLNQSLLESLLSSDKEGHSSQKGREEREKAKEEQGRGASPSVEENKGGTEDCSEDIMNLETRGPGLPLVIQFEEENQSPMAVEVREEDRELEMQNQNQGLVDNEESVGALVTHQESMVTGKVQEAKDKQAKRMFRRLKSPTSSRRALKELNENGASVGSPLTVPHLREVYNLSSPNLVFLSETKNRKHVIDRLTRVLRCNGNVTVEAMNKAGGMALLWSQDTNILEVYKSAFTIEAKLEDPDTQVSWWFIGIYTSCDPMIRKEQWRVLSNRRNLWGTRYIIAGNFNDILSNDEKWGGVLRQERSFEDFRDFIDQNSLIDIGFEGQPWTWSNHWDNEGEVRQRLDRCLCNMDWFQAFGKARCQHIDTFASDHSMLLLDTDPGKERRKKRFYFDKRWLQREGIQQVIEKAWSKEEQGSRMFKVTRKVKNCRIELLKWRNTFQANSRQRITYLKKDFDRVKKSSFANRKDILAHIKDQLKAAYREEENFWCQKARISWLREGDKNTKFFHSYVKGRRVSNRIKTLQKENGSWTTNEEEVVAEISDFFKELFNSGRRGDMSEVLDGIPQSITQEMNERLTKDVEEEEIHEALFPMNSEKAPGQDGMTPLFFQRFWSTIKCDVIPAIKAFFSSGYMLKSVNHTVISLIPKILHPTSLKNYRPISLCSVLYKIISKILANRLKSILDKCISKTQSAFIPDRQILDNVMIAHEYMHYLKNKRQGNYGYMTIKLDMAKAYDRVEWHFLQAMMEKMGFCPVWIKWINSCLKTVTYSFNCNGEAKGFVTPGRGIRQGDPLSPYLFLICSEGLSSLLRKAEESNRIQGLKISRQGPELTHLFFADDSLIFRKADKQQVTEIMNILKIYEAASGQMINLDKSAVFFSRNMISDQREEVRQALGGMNEAKQGKYSGLPMVISRTKDQIFGFVRENIKRRLQNWKSKFLSSAGKEVMLKSVAMAMPTYVMSCFKLSRKLCKDISALMANFWWGETSGRNKMHWTSWERMARKRNEGGLGFKDLEAFNKAMLGKQIWRILTKPNLLVSKVLKAKYFPKESILHCNPPKSASWIWQGLMGARSLLDKGLIRRIGNGRNTRIWEHKWIPETISGMPSTVKPNNCDLERVDELICHNRWNKNTIFRVFNRNDAERILSIPLSLSGREDGYYWQPQAGGEYTVNSGYKIQMKNNRKARKSVSEVAGSSYIEGSQQVSQMWNTLWQLNIKHKIKLFIWKCIQGALPVREAVSRRTRIGDPICRTCGEAQETIEHLLLTCPHTMDIWKASPIHWEGAQEQQGEFRRWWLRISEARARPEGKEHIGLTANILWQIWKDRNKKEFESSTRSSPLRTVEKAHSE</sequence>
<feature type="compositionally biased region" description="Polar residues" evidence="1">
    <location>
        <begin position="14"/>
        <end position="27"/>
    </location>
</feature>
<protein>
    <recommendedName>
        <fullName evidence="2">Reverse transcriptase domain-containing protein</fullName>
    </recommendedName>
</protein>
<dbReference type="InterPro" id="IPR000477">
    <property type="entry name" value="RT_dom"/>
</dbReference>
<feature type="region of interest" description="Disordered" evidence="1">
    <location>
        <begin position="1"/>
        <end position="34"/>
    </location>
</feature>
<gene>
    <name evidence="4" type="primary">LOC140015781</name>
</gene>
<keyword evidence="3" id="KW-1185">Reference proteome</keyword>
<evidence type="ECO:0000313" key="4">
    <source>
        <dbReference type="RefSeq" id="XP_071924698.1"/>
    </source>
</evidence>
<dbReference type="InterPro" id="IPR036691">
    <property type="entry name" value="Endo/exonu/phosph_ase_sf"/>
</dbReference>
<evidence type="ECO:0000259" key="2">
    <source>
        <dbReference type="PROSITE" id="PS50878"/>
    </source>
</evidence>
<dbReference type="PANTHER" id="PTHR46890">
    <property type="entry name" value="NON-LTR RETROLELEMENT REVERSE TRANSCRIPTASE-LIKE PROTEIN-RELATED"/>
    <property type="match status" value="1"/>
</dbReference>
<feature type="region of interest" description="Disordered" evidence="1">
    <location>
        <begin position="59"/>
        <end position="101"/>
    </location>
</feature>
<proteinExistence type="predicted"/>
<reference evidence="4" key="1">
    <citation type="submission" date="2025-08" db="UniProtKB">
        <authorList>
            <consortium name="RefSeq"/>
        </authorList>
    </citation>
    <scope>IDENTIFICATION</scope>
    <source>
        <tissue evidence="4">Leaves</tissue>
    </source>
</reference>
<organism evidence="3 4">
    <name type="scientific">Coffea arabica</name>
    <name type="common">Arabian coffee</name>
    <dbReference type="NCBI Taxonomy" id="13443"/>
    <lineage>
        <taxon>Eukaryota</taxon>
        <taxon>Viridiplantae</taxon>
        <taxon>Streptophyta</taxon>
        <taxon>Embryophyta</taxon>
        <taxon>Tracheophyta</taxon>
        <taxon>Spermatophyta</taxon>
        <taxon>Magnoliopsida</taxon>
        <taxon>eudicotyledons</taxon>
        <taxon>Gunneridae</taxon>
        <taxon>Pentapetalae</taxon>
        <taxon>asterids</taxon>
        <taxon>lamiids</taxon>
        <taxon>Gentianales</taxon>
        <taxon>Rubiaceae</taxon>
        <taxon>Ixoroideae</taxon>
        <taxon>Gardenieae complex</taxon>
        <taxon>Bertiereae - Coffeeae clade</taxon>
        <taxon>Coffeeae</taxon>
        <taxon>Coffea</taxon>
    </lineage>
</organism>
<evidence type="ECO:0000313" key="3">
    <source>
        <dbReference type="Proteomes" id="UP001652660"/>
    </source>
</evidence>
<dbReference type="Gene3D" id="3.60.10.10">
    <property type="entry name" value="Endonuclease/exonuclease/phosphatase"/>
    <property type="match status" value="1"/>
</dbReference>
<dbReference type="PROSITE" id="PS50878">
    <property type="entry name" value="RT_POL"/>
    <property type="match status" value="1"/>
</dbReference>
<accession>A0ABM4VYU2</accession>
<dbReference type="PANTHER" id="PTHR46890:SF48">
    <property type="entry name" value="RNA-DIRECTED DNA POLYMERASE"/>
    <property type="match status" value="1"/>
</dbReference>
<dbReference type="GeneID" id="140015781"/>
<dbReference type="Pfam" id="PF13966">
    <property type="entry name" value="zf-RVT"/>
    <property type="match status" value="1"/>
</dbReference>
<dbReference type="SUPFAM" id="SSF56672">
    <property type="entry name" value="DNA/RNA polymerases"/>
    <property type="match status" value="1"/>
</dbReference>
<dbReference type="RefSeq" id="XP_071924698.1">
    <property type="nucleotide sequence ID" value="XM_072068597.1"/>
</dbReference>
<dbReference type="InterPro" id="IPR043502">
    <property type="entry name" value="DNA/RNA_pol_sf"/>
</dbReference>
<feature type="compositionally biased region" description="Basic and acidic residues" evidence="1">
    <location>
        <begin position="63"/>
        <end position="85"/>
    </location>
</feature>
<dbReference type="SUPFAM" id="SSF56219">
    <property type="entry name" value="DNase I-like"/>
    <property type="match status" value="1"/>
</dbReference>
<dbReference type="InterPro" id="IPR026960">
    <property type="entry name" value="RVT-Znf"/>
</dbReference>
<name>A0ABM4VYU2_COFAR</name>
<evidence type="ECO:0000256" key="1">
    <source>
        <dbReference type="SAM" id="MobiDB-lite"/>
    </source>
</evidence>
<dbReference type="Pfam" id="PF00078">
    <property type="entry name" value="RVT_1"/>
    <property type="match status" value="1"/>
</dbReference>
<dbReference type="CDD" id="cd01650">
    <property type="entry name" value="RT_nLTR_like"/>
    <property type="match status" value="1"/>
</dbReference>
<dbReference type="Proteomes" id="UP001652660">
    <property type="component" value="Chromosome 10c"/>
</dbReference>